<evidence type="ECO:0000313" key="2">
    <source>
        <dbReference type="Proteomes" id="UP000053097"/>
    </source>
</evidence>
<evidence type="ECO:0008006" key="3">
    <source>
        <dbReference type="Google" id="ProtNLM"/>
    </source>
</evidence>
<dbReference type="EMBL" id="KK111283">
    <property type="protein sequence ID" value="EZA46439.1"/>
    <property type="molecule type" value="Genomic_DNA"/>
</dbReference>
<dbReference type="Gene3D" id="3.30.420.10">
    <property type="entry name" value="Ribonuclease H-like superfamily/Ribonuclease H"/>
    <property type="match status" value="1"/>
</dbReference>
<proteinExistence type="predicted"/>
<dbReference type="PANTHER" id="PTHR47326">
    <property type="entry name" value="TRANSPOSABLE ELEMENT TC3 TRANSPOSASE-LIKE PROTEIN"/>
    <property type="match status" value="1"/>
</dbReference>
<gene>
    <name evidence="1" type="ORF">X777_00158</name>
</gene>
<dbReference type="GO" id="GO:0003676">
    <property type="term" value="F:nucleic acid binding"/>
    <property type="evidence" value="ECO:0007669"/>
    <property type="project" value="InterPro"/>
</dbReference>
<dbReference type="Proteomes" id="UP000053097">
    <property type="component" value="Unassembled WGS sequence"/>
</dbReference>
<accession>A0A026VUA9</accession>
<organism evidence="1 2">
    <name type="scientific">Ooceraea biroi</name>
    <name type="common">Clonal raider ant</name>
    <name type="synonym">Cerapachys biroi</name>
    <dbReference type="NCBI Taxonomy" id="2015173"/>
    <lineage>
        <taxon>Eukaryota</taxon>
        <taxon>Metazoa</taxon>
        <taxon>Ecdysozoa</taxon>
        <taxon>Arthropoda</taxon>
        <taxon>Hexapoda</taxon>
        <taxon>Insecta</taxon>
        <taxon>Pterygota</taxon>
        <taxon>Neoptera</taxon>
        <taxon>Endopterygota</taxon>
        <taxon>Hymenoptera</taxon>
        <taxon>Apocrita</taxon>
        <taxon>Aculeata</taxon>
        <taxon>Formicoidea</taxon>
        <taxon>Formicidae</taxon>
        <taxon>Dorylinae</taxon>
        <taxon>Ooceraea</taxon>
    </lineage>
</organism>
<reference evidence="1 2" key="1">
    <citation type="journal article" date="2014" name="Curr. Biol.">
        <title>The genome of the clonal raider ant Cerapachys biroi.</title>
        <authorList>
            <person name="Oxley P.R."/>
            <person name="Ji L."/>
            <person name="Fetter-Pruneda I."/>
            <person name="McKenzie S.K."/>
            <person name="Li C."/>
            <person name="Hu H."/>
            <person name="Zhang G."/>
            <person name="Kronauer D.J."/>
        </authorList>
    </citation>
    <scope>NUCLEOTIDE SEQUENCE [LARGE SCALE GENOMIC DNA]</scope>
</reference>
<sequence>ACEQLQRNPDFFRRVLFSDESTFTNHGAVNCHNMHYWSVENPHCLREVERQRPWSVNVWCGIIGDKLIGPYFIEGTLDGAKYRNFLQDELTPLLEDLSIDERLNMWFQHDGCPAHYSRRARKVLDRYYNGRWIERSGPINWPARSPDLTSADFFL</sequence>
<dbReference type="OMA" id="ENDEHYL"/>
<protein>
    <recommendedName>
        <fullName evidence="3">Tc1-like transposase DDE domain-containing protein</fullName>
    </recommendedName>
</protein>
<dbReference type="PANTHER" id="PTHR47326:SF1">
    <property type="entry name" value="HTH PSQ-TYPE DOMAIN-CONTAINING PROTEIN"/>
    <property type="match status" value="1"/>
</dbReference>
<dbReference type="OrthoDB" id="7697359at2759"/>
<name>A0A026VUA9_OOCBI</name>
<dbReference type="AlphaFoldDB" id="A0A026VUA9"/>
<evidence type="ECO:0000313" key="1">
    <source>
        <dbReference type="EMBL" id="EZA46439.1"/>
    </source>
</evidence>
<keyword evidence="2" id="KW-1185">Reference proteome</keyword>
<feature type="non-terminal residue" evidence="1">
    <location>
        <position position="1"/>
    </location>
</feature>
<dbReference type="InterPro" id="IPR036397">
    <property type="entry name" value="RNaseH_sf"/>
</dbReference>